<dbReference type="STRING" id="151549.A0A4C1ZC54"/>
<comment type="catalytic activity">
    <reaction evidence="14">
        <text>an organic molecule + reduced [NADPH--hemoprotein reductase] + O2 = an alcohol + oxidized [NADPH--hemoprotein reductase] + H2O + H(+)</text>
        <dbReference type="Rhea" id="RHEA:17149"/>
        <dbReference type="Rhea" id="RHEA-COMP:11964"/>
        <dbReference type="Rhea" id="RHEA-COMP:11965"/>
        <dbReference type="ChEBI" id="CHEBI:15377"/>
        <dbReference type="ChEBI" id="CHEBI:15378"/>
        <dbReference type="ChEBI" id="CHEBI:15379"/>
        <dbReference type="ChEBI" id="CHEBI:30879"/>
        <dbReference type="ChEBI" id="CHEBI:57618"/>
        <dbReference type="ChEBI" id="CHEBI:58210"/>
        <dbReference type="ChEBI" id="CHEBI:142491"/>
        <dbReference type="EC" id="1.14.14.1"/>
    </reaction>
</comment>
<evidence type="ECO:0000256" key="13">
    <source>
        <dbReference type="ARBA" id="ARBA00023136"/>
    </source>
</evidence>
<dbReference type="OrthoDB" id="2789670at2759"/>
<accession>A0A4C1ZC54</accession>
<keyword evidence="10 16" id="KW-0560">Oxidoreductase</keyword>
<evidence type="ECO:0000256" key="6">
    <source>
        <dbReference type="ARBA" id="ARBA00022617"/>
    </source>
</evidence>
<reference evidence="18 19" key="1">
    <citation type="journal article" date="2019" name="Commun. Biol.">
        <title>The bagworm genome reveals a unique fibroin gene that provides high tensile strength.</title>
        <authorList>
            <person name="Kono N."/>
            <person name="Nakamura H."/>
            <person name="Ohtoshi R."/>
            <person name="Tomita M."/>
            <person name="Numata K."/>
            <person name="Arakawa K."/>
        </authorList>
    </citation>
    <scope>NUCLEOTIDE SEQUENCE [LARGE SCALE GENOMIC DNA]</scope>
</reference>
<organism evidence="18 19">
    <name type="scientific">Eumeta variegata</name>
    <name type="common">Bagworm moth</name>
    <name type="synonym">Eumeta japonica</name>
    <dbReference type="NCBI Taxonomy" id="151549"/>
    <lineage>
        <taxon>Eukaryota</taxon>
        <taxon>Metazoa</taxon>
        <taxon>Ecdysozoa</taxon>
        <taxon>Arthropoda</taxon>
        <taxon>Hexapoda</taxon>
        <taxon>Insecta</taxon>
        <taxon>Pterygota</taxon>
        <taxon>Neoptera</taxon>
        <taxon>Endopterygota</taxon>
        <taxon>Lepidoptera</taxon>
        <taxon>Glossata</taxon>
        <taxon>Ditrysia</taxon>
        <taxon>Tineoidea</taxon>
        <taxon>Psychidae</taxon>
        <taxon>Oiketicinae</taxon>
        <taxon>Eumeta</taxon>
    </lineage>
</organism>
<keyword evidence="12 16" id="KW-0503">Monooxygenase</keyword>
<evidence type="ECO:0000256" key="11">
    <source>
        <dbReference type="ARBA" id="ARBA00023004"/>
    </source>
</evidence>
<dbReference type="PANTHER" id="PTHR24292">
    <property type="entry name" value="CYTOCHROME P450"/>
    <property type="match status" value="1"/>
</dbReference>
<comment type="subcellular location">
    <subcellularLocation>
        <location evidence="3">Endoplasmic reticulum membrane</location>
        <topology evidence="3">Peripheral membrane protein</topology>
    </subcellularLocation>
    <subcellularLocation>
        <location evidence="2">Microsome membrane</location>
        <topology evidence="2">Peripheral membrane protein</topology>
    </subcellularLocation>
</comment>
<comment type="cofactor">
    <cofactor evidence="1 15">
        <name>heme</name>
        <dbReference type="ChEBI" id="CHEBI:30413"/>
    </cofactor>
</comment>
<feature type="chain" id="PRO_5020030294" description="unspecific monooxygenase" evidence="17">
    <location>
        <begin position="21"/>
        <end position="510"/>
    </location>
</feature>
<dbReference type="InterPro" id="IPR050476">
    <property type="entry name" value="Insect_CytP450_Detox"/>
</dbReference>
<proteinExistence type="inferred from homology"/>
<keyword evidence="8" id="KW-0256">Endoplasmic reticulum</keyword>
<evidence type="ECO:0000256" key="17">
    <source>
        <dbReference type="SAM" id="SignalP"/>
    </source>
</evidence>
<dbReference type="Proteomes" id="UP000299102">
    <property type="component" value="Unassembled WGS sequence"/>
</dbReference>
<evidence type="ECO:0000313" key="19">
    <source>
        <dbReference type="Proteomes" id="UP000299102"/>
    </source>
</evidence>
<dbReference type="AlphaFoldDB" id="A0A4C1ZC54"/>
<comment type="similarity">
    <text evidence="4 16">Belongs to the cytochrome P450 family.</text>
</comment>
<evidence type="ECO:0000256" key="15">
    <source>
        <dbReference type="PIRSR" id="PIRSR602401-1"/>
    </source>
</evidence>
<evidence type="ECO:0000256" key="16">
    <source>
        <dbReference type="RuleBase" id="RU000461"/>
    </source>
</evidence>
<evidence type="ECO:0000256" key="5">
    <source>
        <dbReference type="ARBA" id="ARBA00012109"/>
    </source>
</evidence>
<keyword evidence="17" id="KW-0732">Signal</keyword>
<feature type="signal peptide" evidence="17">
    <location>
        <begin position="1"/>
        <end position="20"/>
    </location>
</feature>
<dbReference type="PRINTS" id="PR00463">
    <property type="entry name" value="EP450I"/>
</dbReference>
<name>A0A4C1ZC54_EUMVA</name>
<feature type="binding site" description="axial binding residue" evidence="15">
    <location>
        <position position="453"/>
    </location>
    <ligand>
        <name>heme</name>
        <dbReference type="ChEBI" id="CHEBI:30413"/>
    </ligand>
    <ligandPart>
        <name>Fe</name>
        <dbReference type="ChEBI" id="CHEBI:18248"/>
    </ligandPart>
</feature>
<dbReference type="Gene3D" id="1.10.630.10">
    <property type="entry name" value="Cytochrome P450"/>
    <property type="match status" value="1"/>
</dbReference>
<dbReference type="SUPFAM" id="SSF48264">
    <property type="entry name" value="Cytochrome P450"/>
    <property type="match status" value="1"/>
</dbReference>
<dbReference type="InterPro" id="IPR036396">
    <property type="entry name" value="Cyt_P450_sf"/>
</dbReference>
<evidence type="ECO:0000256" key="2">
    <source>
        <dbReference type="ARBA" id="ARBA00004174"/>
    </source>
</evidence>
<sequence length="510" mass="57991">MLFVIVCCVAVVLYWYGTRGQDYWAKKGVPYEKPVPFFGNGLKQFTQKMSPAQVAVEIYRKYPNERYVGSFFGSEKSLTIRDPELIKSIMVSDFMYFHKRGLNTHDDVIEPLSKNLFVADGDIWRLLRQRITPAFSSGKLKAMFPLIVERAVKVQDLADKAAKTGATVDVRDLMARYTTDFIGACGFGIDMESLEDENSVFRKLGRRIFIFTARDIFILMLKRTFPDTFKHLNLISPEIENPTLHLVQTVLKQRNYKPSGRNDFIDLLLDLKEKGKLVGESIEHFKADGTPKEAQLEMDDMLMAAQVFVFFAAGFETSSSSTSYMLHQLAFHPEEQKKVQEEIDEVLSRYDNKLCYDAIREMEYLEMAFLESMRLFPSLGFLIRKCAKRYTLPGTDVTIDKGVSIIIPVQAIHTDEKYFEDPDKFIPERFSPERIKNIKKCTYLPFGDGPRACIGERLGLMQSLAGLAALLHKYSVEPAPTTLRHPVSDPAVGLTQSIKGGLPLCIKARA</sequence>
<evidence type="ECO:0000256" key="8">
    <source>
        <dbReference type="ARBA" id="ARBA00022824"/>
    </source>
</evidence>
<gene>
    <name evidence="18" type="primary">CYP6B2</name>
    <name evidence="18" type="ORF">EVAR_59619_1</name>
</gene>
<dbReference type="GO" id="GO:0016712">
    <property type="term" value="F:oxidoreductase activity, acting on paired donors, with incorporation or reduction of molecular oxygen, reduced flavin or flavoprotein as one donor, and incorporation of one atom of oxygen"/>
    <property type="evidence" value="ECO:0007669"/>
    <property type="project" value="UniProtKB-EC"/>
</dbReference>
<keyword evidence="7 15" id="KW-0479">Metal-binding</keyword>
<comment type="caution">
    <text evidence="18">The sequence shown here is derived from an EMBL/GenBank/DDBJ whole genome shotgun (WGS) entry which is preliminary data.</text>
</comment>
<keyword evidence="6 15" id="KW-0349">Heme</keyword>
<protein>
    <recommendedName>
        <fullName evidence="5">unspecific monooxygenase</fullName>
        <ecNumber evidence="5">1.14.14.1</ecNumber>
    </recommendedName>
</protein>
<evidence type="ECO:0000256" key="12">
    <source>
        <dbReference type="ARBA" id="ARBA00023033"/>
    </source>
</evidence>
<dbReference type="GO" id="GO:0005789">
    <property type="term" value="C:endoplasmic reticulum membrane"/>
    <property type="evidence" value="ECO:0007669"/>
    <property type="project" value="UniProtKB-SubCell"/>
</dbReference>
<keyword evidence="13" id="KW-0472">Membrane</keyword>
<dbReference type="PANTHER" id="PTHR24292:SF54">
    <property type="entry name" value="CYP9F3-RELATED"/>
    <property type="match status" value="1"/>
</dbReference>
<dbReference type="PRINTS" id="PR00385">
    <property type="entry name" value="P450"/>
</dbReference>
<keyword evidence="11 15" id="KW-0408">Iron</keyword>
<evidence type="ECO:0000256" key="9">
    <source>
        <dbReference type="ARBA" id="ARBA00022848"/>
    </source>
</evidence>
<dbReference type="InterPro" id="IPR002401">
    <property type="entry name" value="Cyt_P450_E_grp-I"/>
</dbReference>
<dbReference type="CDD" id="cd11056">
    <property type="entry name" value="CYP6-like"/>
    <property type="match status" value="1"/>
</dbReference>
<dbReference type="InterPro" id="IPR001128">
    <property type="entry name" value="Cyt_P450"/>
</dbReference>
<evidence type="ECO:0000313" key="18">
    <source>
        <dbReference type="EMBL" id="GBP84932.1"/>
    </source>
</evidence>
<keyword evidence="19" id="KW-1185">Reference proteome</keyword>
<evidence type="ECO:0000256" key="3">
    <source>
        <dbReference type="ARBA" id="ARBA00004406"/>
    </source>
</evidence>
<dbReference type="PROSITE" id="PS00086">
    <property type="entry name" value="CYTOCHROME_P450"/>
    <property type="match status" value="1"/>
</dbReference>
<keyword evidence="9" id="KW-0492">Microsome</keyword>
<dbReference type="GO" id="GO:0020037">
    <property type="term" value="F:heme binding"/>
    <property type="evidence" value="ECO:0007669"/>
    <property type="project" value="InterPro"/>
</dbReference>
<evidence type="ECO:0000256" key="14">
    <source>
        <dbReference type="ARBA" id="ARBA00047827"/>
    </source>
</evidence>
<dbReference type="GO" id="GO:0005506">
    <property type="term" value="F:iron ion binding"/>
    <property type="evidence" value="ECO:0007669"/>
    <property type="project" value="InterPro"/>
</dbReference>
<dbReference type="EMBL" id="BGZK01001706">
    <property type="protein sequence ID" value="GBP84932.1"/>
    <property type="molecule type" value="Genomic_DNA"/>
</dbReference>
<evidence type="ECO:0000256" key="1">
    <source>
        <dbReference type="ARBA" id="ARBA00001971"/>
    </source>
</evidence>
<dbReference type="Pfam" id="PF00067">
    <property type="entry name" value="p450"/>
    <property type="match status" value="1"/>
</dbReference>
<dbReference type="EC" id="1.14.14.1" evidence="5"/>
<dbReference type="FunFam" id="1.10.630.10:FF:000042">
    <property type="entry name" value="Cytochrome P450"/>
    <property type="match status" value="1"/>
</dbReference>
<evidence type="ECO:0000256" key="7">
    <source>
        <dbReference type="ARBA" id="ARBA00022723"/>
    </source>
</evidence>
<dbReference type="InterPro" id="IPR017972">
    <property type="entry name" value="Cyt_P450_CS"/>
</dbReference>
<evidence type="ECO:0000256" key="4">
    <source>
        <dbReference type="ARBA" id="ARBA00010617"/>
    </source>
</evidence>
<evidence type="ECO:0000256" key="10">
    <source>
        <dbReference type="ARBA" id="ARBA00023002"/>
    </source>
</evidence>